<comment type="caution">
    <text evidence="1">The sequence shown here is derived from an EMBL/GenBank/DDBJ whole genome shotgun (WGS) entry which is preliminary data.</text>
</comment>
<gene>
    <name evidence="1" type="ORF">CLV37_109221</name>
</gene>
<dbReference type="Proteomes" id="UP000238083">
    <property type="component" value="Unassembled WGS sequence"/>
</dbReference>
<protein>
    <recommendedName>
        <fullName evidence="3">HTH luxR-type domain-containing protein</fullName>
    </recommendedName>
</protein>
<dbReference type="EMBL" id="PVZF01000009">
    <property type="protein sequence ID" value="PRY13030.1"/>
    <property type="molecule type" value="Genomic_DNA"/>
</dbReference>
<name>A0A2T0R174_9ACTN</name>
<accession>A0A2T0R174</accession>
<proteinExistence type="predicted"/>
<sequence length="72" mass="7888">MTVCERTGPDHVELDRDDRHLLDLLGAGTSATGAAEGLGVPLAEVARRLTALRARYGVTSTREVLEHYRSQR</sequence>
<evidence type="ECO:0000313" key="1">
    <source>
        <dbReference type="EMBL" id="PRY13030.1"/>
    </source>
</evidence>
<evidence type="ECO:0008006" key="3">
    <source>
        <dbReference type="Google" id="ProtNLM"/>
    </source>
</evidence>
<dbReference type="AlphaFoldDB" id="A0A2T0R174"/>
<reference evidence="1 2" key="1">
    <citation type="submission" date="2018-03" db="EMBL/GenBank/DDBJ databases">
        <title>Genomic Encyclopedia of Archaeal and Bacterial Type Strains, Phase II (KMG-II): from individual species to whole genera.</title>
        <authorList>
            <person name="Goeker M."/>
        </authorList>
    </citation>
    <scope>NUCLEOTIDE SEQUENCE [LARGE SCALE GENOMIC DNA]</scope>
    <source>
        <strain evidence="1 2">DSM 19711</strain>
    </source>
</reference>
<evidence type="ECO:0000313" key="2">
    <source>
        <dbReference type="Proteomes" id="UP000238083"/>
    </source>
</evidence>
<keyword evidence="2" id="KW-1185">Reference proteome</keyword>
<organism evidence="1 2">
    <name type="scientific">Kineococcus rhizosphaerae</name>
    <dbReference type="NCBI Taxonomy" id="559628"/>
    <lineage>
        <taxon>Bacteria</taxon>
        <taxon>Bacillati</taxon>
        <taxon>Actinomycetota</taxon>
        <taxon>Actinomycetes</taxon>
        <taxon>Kineosporiales</taxon>
        <taxon>Kineosporiaceae</taxon>
        <taxon>Kineococcus</taxon>
    </lineage>
</organism>